<dbReference type="PANTHER" id="PTHR48098:SF1">
    <property type="entry name" value="DIACYLGLYCEROL ACYLTRANSFERASE_MYCOLYLTRANSFERASE AG85A"/>
    <property type="match status" value="1"/>
</dbReference>
<reference evidence="2" key="1">
    <citation type="submission" date="2016-04" db="EMBL/GenBank/DDBJ databases">
        <title>Complete Genome Sequences of Twelve Strains of a Stable Defined Moderately Diverse Mouse Microbiota 2 (sDMDMm2).</title>
        <authorList>
            <person name="Uchimura Y."/>
            <person name="Wyss M."/>
            <person name="Brugiroux S."/>
            <person name="Limenitakis J.P."/>
            <person name="Stecher B."/>
            <person name="McCoy K.D."/>
            <person name="Macpherson A.J."/>
        </authorList>
    </citation>
    <scope>NUCLEOTIDE SEQUENCE [LARGE SCALE GENOMIC DNA]</scope>
    <source>
        <strain evidence="2">I48</strain>
    </source>
</reference>
<accession>A0A1C7GXB6</accession>
<dbReference type="CDD" id="cd02858">
    <property type="entry name" value="E_set_Esterase_N"/>
    <property type="match status" value="1"/>
</dbReference>
<dbReference type="KEGG" id="bcae:A4V03_00245"/>
<dbReference type="PANTHER" id="PTHR48098">
    <property type="entry name" value="ENTEROCHELIN ESTERASE-RELATED"/>
    <property type="match status" value="1"/>
</dbReference>
<organism evidence="1 2">
    <name type="scientific">Bacteroides caecimuris</name>
    <dbReference type="NCBI Taxonomy" id="1796613"/>
    <lineage>
        <taxon>Bacteria</taxon>
        <taxon>Pseudomonadati</taxon>
        <taxon>Bacteroidota</taxon>
        <taxon>Bacteroidia</taxon>
        <taxon>Bacteroidales</taxon>
        <taxon>Bacteroidaceae</taxon>
        <taxon>Bacteroides</taxon>
    </lineage>
</organism>
<keyword evidence="2" id="KW-1185">Reference proteome</keyword>
<dbReference type="Proteomes" id="UP000092631">
    <property type="component" value="Chromosome"/>
</dbReference>
<dbReference type="GeneID" id="82185562"/>
<dbReference type="AlphaFoldDB" id="A0A1C7GXB6"/>
<sequence length="638" mass="71778">MKKIILLSCLLCAGIFAFAQDPDFHIYLCLGQSNMEGNAKIEPQDTCNMGERFLMMAAVDCPSLGRVKGQWYKAVPPLVRCHTGLTPADYFGRTLVERLPDNIKVGVVNVAVGGCRIELFDEENCEEHIASQPEWLKNTAKAYDNNPYRRLKELAVEAQKAGVIKGILLHQGESNTGDKEWPQKVKRVYESLLRDLNLQAKDVPLLAGEVVHADQNGICASMNEIINTLPQAIPTAYVIPSSGCPAAEDNLHFTAEGYRKLGVRYAEKRLLLLEKEPNSGITTEPASTNIPGYDYPRVDKEGRAHFRFYAPQANRLQVDCCGKKYDMWKDAGGLWTATTNPLPVGFHYYFLIADGVSVTDPSSYTFFGCCRMASGIEIPEGEEGDYYRPQQVPHGQVRSCTYYSETQKEFRRCMVYTPAEYEIHPKKRYPVLYLQHGMGEDETGWSTQGKMNHIMDNLIASGQCVPMLVVMDSGDVEAPFQPRPGKDINEERALYGATFYDVILKDLIPMIDRTFRTKTDREHRAMAGLSWGGHQTFQTALPRLDMFSYIGGFSGAIFGLDVKTCFDGVFADAGKFNKKVHYLFLGCGTDEQMGTKKLVESLRELGINVAYYESQGTGHEWLTWRRCLKEFVPHLFKH</sequence>
<dbReference type="InterPro" id="IPR050583">
    <property type="entry name" value="Mycobacterial_A85_antigen"/>
</dbReference>
<dbReference type="InterPro" id="IPR005181">
    <property type="entry name" value="SASA"/>
</dbReference>
<dbReference type="OrthoDB" id="9803578at2"/>
<dbReference type="Gene3D" id="3.40.50.1820">
    <property type="entry name" value="alpha/beta hydrolase"/>
    <property type="match status" value="1"/>
</dbReference>
<proteinExistence type="predicted"/>
<dbReference type="GO" id="GO:0016747">
    <property type="term" value="F:acyltransferase activity, transferring groups other than amino-acyl groups"/>
    <property type="evidence" value="ECO:0007669"/>
    <property type="project" value="TreeGrafter"/>
</dbReference>
<dbReference type="SUPFAM" id="SSF52266">
    <property type="entry name" value="SGNH hydrolase"/>
    <property type="match status" value="1"/>
</dbReference>
<dbReference type="SUPFAM" id="SSF53474">
    <property type="entry name" value="alpha/beta-Hydrolases"/>
    <property type="match status" value="1"/>
</dbReference>
<dbReference type="Pfam" id="PF00756">
    <property type="entry name" value="Esterase"/>
    <property type="match status" value="1"/>
</dbReference>
<dbReference type="InterPro" id="IPR000801">
    <property type="entry name" value="Esterase-like"/>
</dbReference>
<dbReference type="InterPro" id="IPR013783">
    <property type="entry name" value="Ig-like_fold"/>
</dbReference>
<dbReference type="Gene3D" id="2.60.40.10">
    <property type="entry name" value="Immunoglobulins"/>
    <property type="match status" value="1"/>
</dbReference>
<evidence type="ECO:0000313" key="2">
    <source>
        <dbReference type="Proteomes" id="UP000092631"/>
    </source>
</evidence>
<protein>
    <submittedName>
        <fullName evidence="1">Acetyl xylan esterase</fullName>
    </submittedName>
</protein>
<gene>
    <name evidence="1" type="ORF">A4V03_00245</name>
</gene>
<dbReference type="EMBL" id="CP015401">
    <property type="protein sequence ID" value="ANU56192.1"/>
    <property type="molecule type" value="Genomic_DNA"/>
</dbReference>
<name>A0A1C7GXB6_9BACE</name>
<dbReference type="InterPro" id="IPR036514">
    <property type="entry name" value="SGNH_hydro_sf"/>
</dbReference>
<evidence type="ECO:0000313" key="1">
    <source>
        <dbReference type="EMBL" id="ANU56192.1"/>
    </source>
</evidence>
<dbReference type="InterPro" id="IPR029058">
    <property type="entry name" value="AB_hydrolase_fold"/>
</dbReference>
<dbReference type="GO" id="GO:0016788">
    <property type="term" value="F:hydrolase activity, acting on ester bonds"/>
    <property type="evidence" value="ECO:0007669"/>
    <property type="project" value="UniProtKB-ARBA"/>
</dbReference>
<dbReference type="Gene3D" id="3.40.50.1110">
    <property type="entry name" value="SGNH hydrolase"/>
    <property type="match status" value="1"/>
</dbReference>
<dbReference type="Pfam" id="PF03629">
    <property type="entry name" value="SASA"/>
    <property type="match status" value="1"/>
</dbReference>
<dbReference type="RefSeq" id="WP_065537496.1">
    <property type="nucleotide sequence ID" value="NZ_CAPDLJ010000006.1"/>
</dbReference>